<evidence type="ECO:0000256" key="4">
    <source>
        <dbReference type="ARBA" id="ARBA00022777"/>
    </source>
</evidence>
<dbReference type="PANTHER" id="PTHR12865">
    <property type="entry name" value="PHOSPHATIDYLINOSITOL 4-KINASE TYPE-II"/>
    <property type="match status" value="1"/>
</dbReference>
<organism evidence="10 11">
    <name type="scientific">Geranomyces variabilis</name>
    <dbReference type="NCBI Taxonomy" id="109894"/>
    <lineage>
        <taxon>Eukaryota</taxon>
        <taxon>Fungi</taxon>
        <taxon>Fungi incertae sedis</taxon>
        <taxon>Chytridiomycota</taxon>
        <taxon>Chytridiomycota incertae sedis</taxon>
        <taxon>Chytridiomycetes</taxon>
        <taxon>Spizellomycetales</taxon>
        <taxon>Powellomycetaceae</taxon>
        <taxon>Geranomyces</taxon>
    </lineage>
</organism>
<keyword evidence="4 7" id="KW-0418">Kinase</keyword>
<dbReference type="GO" id="GO:0046854">
    <property type="term" value="P:phosphatidylinositol phosphate biosynthetic process"/>
    <property type="evidence" value="ECO:0007669"/>
    <property type="project" value="UniProtKB-UniRule"/>
</dbReference>
<dbReference type="GO" id="GO:0004430">
    <property type="term" value="F:1-phosphatidylinositol 4-kinase activity"/>
    <property type="evidence" value="ECO:0007669"/>
    <property type="project" value="UniProtKB-UniRule"/>
</dbReference>
<evidence type="ECO:0000259" key="9">
    <source>
        <dbReference type="PROSITE" id="PS50290"/>
    </source>
</evidence>
<evidence type="ECO:0000256" key="6">
    <source>
        <dbReference type="ARBA" id="ARBA00023136"/>
    </source>
</evidence>
<feature type="region of interest" description="Disordered" evidence="8">
    <location>
        <begin position="372"/>
        <end position="405"/>
    </location>
</feature>
<dbReference type="GO" id="GO:0005802">
    <property type="term" value="C:trans-Golgi network"/>
    <property type="evidence" value="ECO:0007669"/>
    <property type="project" value="TreeGrafter"/>
</dbReference>
<dbReference type="GO" id="GO:0000329">
    <property type="term" value="C:fungal-type vacuole membrane"/>
    <property type="evidence" value="ECO:0007669"/>
    <property type="project" value="TreeGrafter"/>
</dbReference>
<dbReference type="Pfam" id="PF00454">
    <property type="entry name" value="PI3_PI4_kinase"/>
    <property type="match status" value="1"/>
</dbReference>
<dbReference type="InterPro" id="IPR000403">
    <property type="entry name" value="PI3/4_kinase_cat_dom"/>
</dbReference>
<sequence>MPSPPAFRSPTRFHNAAAAQPRSFSDSRVPNSAAATSSNAAVATSGPFSASLPPPPLSRPSSKVSTTKQKKQPQKKSGYTKVSDAHDEDDDDERFLMGDNPTGVSGGRDYFDSNHHDSDSDSGRQRMASISSSHSADRLVNGRPRRTMSNYSAYSEDPLSRAENGGAPVSYAPSLMAGLDEPTHDELHSPYTDSLVTPTAEYAGNVMPVTPLSSAQFLEIIDEVREAIAEGVHPTLISQGSSGSYFCRNRAGEIVGVFKPKNEEPYGHLNPKWTKWIHKNMFPCCFGRSCIIPNLGYISEAAASYIDRRLQLHVVPRTEVVYLASPTFYYSRKDWKAYTRGGELPEKVGSFQVFLKGYKDATTFFREGYESMRRSGSMSQRPSTENIAAAGRSQQQSQVQVPKDASNPYQWSERARKEFQWGFERLAILDYLIRNTDRGLDNWMVKYNAALDEAERMSDASSSPSLQPQPAADPGGLDNTVFVKAGAGLADPAFDTGDVHLLDEHPESQSDMTIDALTQGRRTSVPDQTLNISPGSSGGASVPTVLADPADKAPVPIPPASTSPSTSTPTSTPATQTQQPAVIQVAAIDNGLAFPYKHPDRWRSYPYGWSFLPASRLPFSPETRVHILHLLTSPTWWRETMDGLEKLFRIDADFSERMWRKQRAVVRGEGYNLVECLRRSETGSVGGSPYGLVRRPVVSVFEDEVEDEDNDELDGLVAGPALGMRPGRRRSFVERQVGGGKRFVKKVKQRFETFARSRPCFENW</sequence>
<dbReference type="PROSITE" id="PS00916">
    <property type="entry name" value="PI3_4_KINASE_2"/>
    <property type="match status" value="1"/>
</dbReference>
<reference evidence="10" key="1">
    <citation type="submission" date="2020-05" db="EMBL/GenBank/DDBJ databases">
        <title>Phylogenomic resolution of chytrid fungi.</title>
        <authorList>
            <person name="Stajich J.E."/>
            <person name="Amses K."/>
            <person name="Simmons R."/>
            <person name="Seto K."/>
            <person name="Myers J."/>
            <person name="Bonds A."/>
            <person name="Quandt C.A."/>
            <person name="Barry K."/>
            <person name="Liu P."/>
            <person name="Grigoriev I."/>
            <person name="Longcore J.E."/>
            <person name="James T.Y."/>
        </authorList>
    </citation>
    <scope>NUCLEOTIDE SEQUENCE</scope>
    <source>
        <strain evidence="10">JEL0379</strain>
    </source>
</reference>
<dbReference type="InterPro" id="IPR018936">
    <property type="entry name" value="PI3/4_kinase_CS"/>
</dbReference>
<comment type="subcellular location">
    <subcellularLocation>
        <location evidence="7">Cell membrane</location>
        <topology evidence="7">Peripheral membrane protein</topology>
    </subcellularLocation>
    <subcellularLocation>
        <location evidence="7">Vacuole membrane</location>
        <topology evidence="7">Peripheral membrane protein</topology>
    </subcellularLocation>
</comment>
<feature type="compositionally biased region" description="Low complexity" evidence="8">
    <location>
        <begin position="562"/>
        <end position="578"/>
    </location>
</feature>
<feature type="compositionally biased region" description="Low complexity" evidence="8">
    <location>
        <begin position="459"/>
        <end position="474"/>
    </location>
</feature>
<evidence type="ECO:0000256" key="7">
    <source>
        <dbReference type="RuleBase" id="RU367084"/>
    </source>
</evidence>
<feature type="region of interest" description="Disordered" evidence="8">
    <location>
        <begin position="456"/>
        <end position="479"/>
    </location>
</feature>
<feature type="compositionally biased region" description="Low complexity" evidence="8">
    <location>
        <begin position="31"/>
        <end position="51"/>
    </location>
</feature>
<comment type="cofactor">
    <cofactor evidence="7">
        <name>Mg(2+)</name>
        <dbReference type="ChEBI" id="CHEBI:18420"/>
    </cofactor>
    <cofactor evidence="7">
        <name>Mn(2+)</name>
        <dbReference type="ChEBI" id="CHEBI:29035"/>
    </cofactor>
</comment>
<dbReference type="GO" id="GO:0005768">
    <property type="term" value="C:endosome"/>
    <property type="evidence" value="ECO:0007669"/>
    <property type="project" value="UniProtKB-UniRule"/>
</dbReference>
<keyword evidence="2 7" id="KW-0808">Transferase</keyword>
<dbReference type="PROSITE" id="PS50290">
    <property type="entry name" value="PI3_4_KINASE_3"/>
    <property type="match status" value="1"/>
</dbReference>
<feature type="compositionally biased region" description="Polar residues" evidence="8">
    <location>
        <begin position="525"/>
        <end position="535"/>
    </location>
</feature>
<evidence type="ECO:0000313" key="10">
    <source>
        <dbReference type="EMBL" id="KAJ3184934.1"/>
    </source>
</evidence>
<dbReference type="EMBL" id="JADGJQ010000002">
    <property type="protein sequence ID" value="KAJ3184934.1"/>
    <property type="molecule type" value="Genomic_DNA"/>
</dbReference>
<keyword evidence="5 7" id="KW-0067">ATP-binding</keyword>
<evidence type="ECO:0000313" key="11">
    <source>
        <dbReference type="Proteomes" id="UP001212152"/>
    </source>
</evidence>
<feature type="region of interest" description="Disordered" evidence="8">
    <location>
        <begin position="525"/>
        <end position="578"/>
    </location>
</feature>
<evidence type="ECO:0000256" key="2">
    <source>
        <dbReference type="ARBA" id="ARBA00022679"/>
    </source>
</evidence>
<keyword evidence="6" id="KW-0472">Membrane</keyword>
<dbReference type="InterPro" id="IPR039756">
    <property type="entry name" value="Lsb6/PI4K2"/>
</dbReference>
<evidence type="ECO:0000256" key="1">
    <source>
        <dbReference type="ARBA" id="ARBA00022475"/>
    </source>
</evidence>
<comment type="caution">
    <text evidence="10">The sequence shown here is derived from an EMBL/GenBank/DDBJ whole genome shotgun (WGS) entry which is preliminary data.</text>
</comment>
<dbReference type="AlphaFoldDB" id="A0AAD5TRP7"/>
<dbReference type="Proteomes" id="UP001212152">
    <property type="component" value="Unassembled WGS sequence"/>
</dbReference>
<dbReference type="EC" id="2.7.1.67" evidence="7"/>
<dbReference type="PANTHER" id="PTHR12865:SF1">
    <property type="entry name" value="PHOSPHATIDYLINOSITOL 4-KINASE TYPE 2"/>
    <property type="match status" value="1"/>
</dbReference>
<evidence type="ECO:0000256" key="3">
    <source>
        <dbReference type="ARBA" id="ARBA00022741"/>
    </source>
</evidence>
<dbReference type="GO" id="GO:0007030">
    <property type="term" value="P:Golgi organization"/>
    <property type="evidence" value="ECO:0007669"/>
    <property type="project" value="TreeGrafter"/>
</dbReference>
<dbReference type="GO" id="GO:0005886">
    <property type="term" value="C:plasma membrane"/>
    <property type="evidence" value="ECO:0007669"/>
    <property type="project" value="UniProtKB-SubCell"/>
</dbReference>
<evidence type="ECO:0000256" key="8">
    <source>
        <dbReference type="SAM" id="MobiDB-lite"/>
    </source>
</evidence>
<feature type="region of interest" description="Disordered" evidence="8">
    <location>
        <begin position="1"/>
        <end position="167"/>
    </location>
</feature>
<dbReference type="GO" id="GO:0007032">
    <property type="term" value="P:endosome organization"/>
    <property type="evidence" value="ECO:0007669"/>
    <property type="project" value="TreeGrafter"/>
</dbReference>
<proteinExistence type="inferred from homology"/>
<evidence type="ECO:0000256" key="5">
    <source>
        <dbReference type="ARBA" id="ARBA00022840"/>
    </source>
</evidence>
<gene>
    <name evidence="10" type="primary">LSB6</name>
    <name evidence="10" type="ORF">HDU87_002499</name>
</gene>
<accession>A0AAD5TRP7</accession>
<protein>
    <recommendedName>
        <fullName evidence="7">Phosphatidylinositol 4-kinase</fullName>
        <ecNumber evidence="7">2.7.1.67</ecNumber>
    </recommendedName>
</protein>
<comment type="catalytic activity">
    <reaction evidence="7">
        <text>a 1,2-diacyl-sn-glycero-3-phospho-(1D-myo-inositol) + ATP = a 1,2-diacyl-sn-glycero-3-phospho-(1D-myo-inositol 4-phosphate) + ADP + H(+)</text>
        <dbReference type="Rhea" id="RHEA:19877"/>
        <dbReference type="ChEBI" id="CHEBI:15378"/>
        <dbReference type="ChEBI" id="CHEBI:30616"/>
        <dbReference type="ChEBI" id="CHEBI:57880"/>
        <dbReference type="ChEBI" id="CHEBI:58178"/>
        <dbReference type="ChEBI" id="CHEBI:456216"/>
        <dbReference type="EC" id="2.7.1.67"/>
    </reaction>
</comment>
<name>A0AAD5TRP7_9FUNG</name>
<keyword evidence="3 7" id="KW-0547">Nucleotide-binding</keyword>
<keyword evidence="1 7" id="KW-1003">Cell membrane</keyword>
<feature type="domain" description="PI3K/PI4K catalytic" evidence="9">
    <location>
        <begin position="231"/>
        <end position="696"/>
    </location>
</feature>
<keyword evidence="11" id="KW-1185">Reference proteome</keyword>
<dbReference type="GO" id="GO:0005524">
    <property type="term" value="F:ATP binding"/>
    <property type="evidence" value="ECO:0007669"/>
    <property type="project" value="UniProtKB-UniRule"/>
</dbReference>
<feature type="compositionally biased region" description="Basic and acidic residues" evidence="8">
    <location>
        <begin position="109"/>
        <end position="124"/>
    </location>
</feature>
<feature type="compositionally biased region" description="Polar residues" evidence="8">
    <location>
        <begin position="374"/>
        <end position="400"/>
    </location>
</feature>
<comment type="similarity">
    <text evidence="7">Belongs to the PI3/PI4-kinase family.</text>
</comment>